<name>A0A918L690_9PSEU</name>
<protein>
    <submittedName>
        <fullName evidence="3">Peptide ABC transporter substrate-binding protein</fullName>
    </submittedName>
</protein>
<dbReference type="GO" id="GO:0015833">
    <property type="term" value="P:peptide transport"/>
    <property type="evidence" value="ECO:0007669"/>
    <property type="project" value="TreeGrafter"/>
</dbReference>
<dbReference type="InterPro" id="IPR000914">
    <property type="entry name" value="SBP_5_dom"/>
</dbReference>
<evidence type="ECO:0000259" key="2">
    <source>
        <dbReference type="Pfam" id="PF00496"/>
    </source>
</evidence>
<feature type="domain" description="Solute-binding protein family 5" evidence="2">
    <location>
        <begin position="98"/>
        <end position="422"/>
    </location>
</feature>
<dbReference type="Gene3D" id="3.90.76.10">
    <property type="entry name" value="Dipeptide-binding Protein, Domain 1"/>
    <property type="match status" value="1"/>
</dbReference>
<dbReference type="EMBL" id="BMRB01000001">
    <property type="protein sequence ID" value="GGS13631.1"/>
    <property type="molecule type" value="Genomic_DNA"/>
</dbReference>
<reference evidence="3" key="1">
    <citation type="journal article" date="2014" name="Int. J. Syst. Evol. Microbiol.">
        <title>Complete genome sequence of Corynebacterium casei LMG S-19264T (=DSM 44701T), isolated from a smear-ripened cheese.</title>
        <authorList>
            <consortium name="US DOE Joint Genome Institute (JGI-PGF)"/>
            <person name="Walter F."/>
            <person name="Albersmeier A."/>
            <person name="Kalinowski J."/>
            <person name="Ruckert C."/>
        </authorList>
    </citation>
    <scope>NUCLEOTIDE SEQUENCE</scope>
    <source>
        <strain evidence="3">JCM 3276</strain>
    </source>
</reference>
<dbReference type="PROSITE" id="PS51257">
    <property type="entry name" value="PROKAR_LIPOPROTEIN"/>
    <property type="match status" value="1"/>
</dbReference>
<comment type="caution">
    <text evidence="3">The sequence shown here is derived from an EMBL/GenBank/DDBJ whole genome shotgun (WGS) entry which is preliminary data.</text>
</comment>
<dbReference type="AlphaFoldDB" id="A0A918L690"/>
<dbReference type="PANTHER" id="PTHR30290:SF65">
    <property type="entry name" value="MONOACYL PHOSPHATIDYLINOSITOL TETRAMANNOSIDE-BINDING PROTEIN LPQW-RELATED"/>
    <property type="match status" value="1"/>
</dbReference>
<keyword evidence="1" id="KW-0732">Signal</keyword>
<keyword evidence="4" id="KW-1185">Reference proteome</keyword>
<evidence type="ECO:0000313" key="4">
    <source>
        <dbReference type="Proteomes" id="UP000660680"/>
    </source>
</evidence>
<gene>
    <name evidence="3" type="ORF">GCM10010171_01800</name>
</gene>
<dbReference type="PANTHER" id="PTHR30290">
    <property type="entry name" value="PERIPLASMIC BINDING COMPONENT OF ABC TRANSPORTER"/>
    <property type="match status" value="1"/>
</dbReference>
<dbReference type="SUPFAM" id="SSF53850">
    <property type="entry name" value="Periplasmic binding protein-like II"/>
    <property type="match status" value="1"/>
</dbReference>
<dbReference type="Proteomes" id="UP000660680">
    <property type="component" value="Unassembled WGS sequence"/>
</dbReference>
<dbReference type="Pfam" id="PF00496">
    <property type="entry name" value="SBP_bac_5"/>
    <property type="match status" value="1"/>
</dbReference>
<evidence type="ECO:0000256" key="1">
    <source>
        <dbReference type="SAM" id="SignalP"/>
    </source>
</evidence>
<organism evidence="3 4">
    <name type="scientific">Actinokineospora fastidiosa</name>
    <dbReference type="NCBI Taxonomy" id="1816"/>
    <lineage>
        <taxon>Bacteria</taxon>
        <taxon>Bacillati</taxon>
        <taxon>Actinomycetota</taxon>
        <taxon>Actinomycetes</taxon>
        <taxon>Pseudonocardiales</taxon>
        <taxon>Pseudonocardiaceae</taxon>
        <taxon>Actinokineospora</taxon>
    </lineage>
</organism>
<feature type="signal peptide" evidence="1">
    <location>
        <begin position="1"/>
        <end position="19"/>
    </location>
</feature>
<proteinExistence type="predicted"/>
<dbReference type="RefSeq" id="WP_229786420.1">
    <property type="nucleotide sequence ID" value="NZ_BMRB01000001.1"/>
</dbReference>
<sequence length="556" mass="58015">MRRVVAVVAALALAGCTNAPPPPLVTTDVARTEPSRAVDTGEIVVGVDSVAGGYNPHKLADQSAITTALAQTMLPSVFRTGPDGVRRLDRTLMVSAEVTSAEPYVVTYRVRPEAAWSDSAPIAAEDFVYLWEQLRDAPGAIDAAGYQLISNISASDGGKVVEVTFAKPYPGWRSLFGDLLPAHLLKDSPGGWDGALADGYPASGGPYSLRLLDRDRGEVVLERNDRYWAEPVELDRVVLRRTDVPGMVGALRTGHQQVGLTPVDADDEPLIEGLGAEVTTSAVPRPTVATVLLRPVSEAMRESAVRRAVVAALDRAALIAAGTGGGPAAALPADALVLPPSAPDYAATRPSGVPVKPNAKQTQQLLTDAGFAKDTAGVWARGGSPLTLVIAAGRPDYTELATELQRQLTEAGIQSSIATPADPYRSPEPVDLLVGPLPADSDPATTLAGRFGCTATAHPAPSTTPTPPPTAPDPTANPLGYCDLSTDEAIESALTGSAPVASVLESVEPRLWQAALVYPLYQETDQLVTHRTVAGVAAGPPLAGPFAVADQWHRRG</sequence>
<evidence type="ECO:0000313" key="3">
    <source>
        <dbReference type="EMBL" id="GGS13631.1"/>
    </source>
</evidence>
<dbReference type="InterPro" id="IPR039424">
    <property type="entry name" value="SBP_5"/>
</dbReference>
<accession>A0A918L690</accession>
<dbReference type="Gene3D" id="3.10.105.10">
    <property type="entry name" value="Dipeptide-binding Protein, Domain 3"/>
    <property type="match status" value="1"/>
</dbReference>
<reference evidence="3" key="2">
    <citation type="submission" date="2020-09" db="EMBL/GenBank/DDBJ databases">
        <authorList>
            <person name="Sun Q."/>
            <person name="Ohkuma M."/>
        </authorList>
    </citation>
    <scope>NUCLEOTIDE SEQUENCE</scope>
    <source>
        <strain evidence="3">JCM 3276</strain>
    </source>
</reference>
<dbReference type="CDD" id="cd08501">
    <property type="entry name" value="PBP2_Lpqw"/>
    <property type="match status" value="1"/>
</dbReference>
<dbReference type="GO" id="GO:1904680">
    <property type="term" value="F:peptide transmembrane transporter activity"/>
    <property type="evidence" value="ECO:0007669"/>
    <property type="project" value="TreeGrafter"/>
</dbReference>
<feature type="chain" id="PRO_5038614764" evidence="1">
    <location>
        <begin position="20"/>
        <end position="556"/>
    </location>
</feature>